<feature type="domain" description="Galactosyltransferase C-terminal" evidence="5">
    <location>
        <begin position="158"/>
        <end position="206"/>
    </location>
</feature>
<dbReference type="InterPro" id="IPR027791">
    <property type="entry name" value="Galactosyl_T_C"/>
</dbReference>
<dbReference type="AlphaFoldDB" id="A0AAE3YE47"/>
<dbReference type="InterPro" id="IPR029044">
    <property type="entry name" value="Nucleotide-diphossugar_trans"/>
</dbReference>
<evidence type="ECO:0000259" key="5">
    <source>
        <dbReference type="Pfam" id="PF02709"/>
    </source>
</evidence>
<comment type="similarity">
    <text evidence="2">Belongs to the glycosyltransferase 2 family.</text>
</comment>
<keyword evidence="3" id="KW-0328">Glycosyltransferase</keyword>
<comment type="pathway">
    <text evidence="1">Cell wall biogenesis; cell wall polysaccharide biosynthesis.</text>
</comment>
<dbReference type="Gene3D" id="3.90.550.10">
    <property type="entry name" value="Spore Coat Polysaccharide Biosynthesis Protein SpsA, Chain A"/>
    <property type="match status" value="1"/>
</dbReference>
<accession>A0AAE3YE47</accession>
<dbReference type="GO" id="GO:0016757">
    <property type="term" value="F:glycosyltransferase activity"/>
    <property type="evidence" value="ECO:0007669"/>
    <property type="project" value="UniProtKB-KW"/>
</dbReference>
<evidence type="ECO:0000313" key="7">
    <source>
        <dbReference type="Proteomes" id="UP001247307"/>
    </source>
</evidence>
<gene>
    <name evidence="6" type="ORF">J2S35_000465</name>
</gene>
<dbReference type="PANTHER" id="PTHR43179:SF12">
    <property type="entry name" value="GALACTOFURANOSYLTRANSFERASE GLFT2"/>
    <property type="match status" value="1"/>
</dbReference>
<evidence type="ECO:0000313" key="6">
    <source>
        <dbReference type="EMBL" id="MDR6891525.1"/>
    </source>
</evidence>
<dbReference type="PANTHER" id="PTHR43179">
    <property type="entry name" value="RHAMNOSYLTRANSFERASE WBBL"/>
    <property type="match status" value="1"/>
</dbReference>
<evidence type="ECO:0000256" key="1">
    <source>
        <dbReference type="ARBA" id="ARBA00004776"/>
    </source>
</evidence>
<organism evidence="6 7">
    <name type="scientific">Falsarthrobacter nasiphocae</name>
    <dbReference type="NCBI Taxonomy" id="189863"/>
    <lineage>
        <taxon>Bacteria</taxon>
        <taxon>Bacillati</taxon>
        <taxon>Actinomycetota</taxon>
        <taxon>Actinomycetes</taxon>
        <taxon>Micrococcales</taxon>
        <taxon>Micrococcaceae</taxon>
        <taxon>Falsarthrobacter</taxon>
    </lineage>
</organism>
<evidence type="ECO:0000256" key="4">
    <source>
        <dbReference type="ARBA" id="ARBA00022679"/>
    </source>
</evidence>
<reference evidence="6" key="1">
    <citation type="submission" date="2023-07" db="EMBL/GenBank/DDBJ databases">
        <title>Sequencing the genomes of 1000 actinobacteria strains.</title>
        <authorList>
            <person name="Klenk H.-P."/>
        </authorList>
    </citation>
    <scope>NUCLEOTIDE SEQUENCE</scope>
    <source>
        <strain evidence="6">DSM 13988</strain>
    </source>
</reference>
<dbReference type="Pfam" id="PF02709">
    <property type="entry name" value="Glyco_transf_7C"/>
    <property type="match status" value="1"/>
</dbReference>
<sequence>MKIAVVTIASQDRADRVRRQHEGLAASAGIEGDEVLPVVVDLADPRITPHAHADGTPGRVPLAAARNLGARTAAEAGADLVVFLDADCIPGTDLLARYRDAASARPDALLAGPVTYLTEDETRLPLESLRRAVHPHAARPNPPAGTLVTVGAREENRQGYTLFWSLSFAATPAVYERVGGFYEGYQGYGGEDTDFGFLALAAGVDLVWVGGAHAFHQWHPVSSPPVEHLADILVNARIFHARWGVWPMVGWLEAFEATGLARRDDAGWHLAGSAGAADDAPGG</sequence>
<comment type="caution">
    <text evidence="6">The sequence shown here is derived from an EMBL/GenBank/DDBJ whole genome shotgun (WGS) entry which is preliminary data.</text>
</comment>
<evidence type="ECO:0000256" key="2">
    <source>
        <dbReference type="ARBA" id="ARBA00006739"/>
    </source>
</evidence>
<protein>
    <recommendedName>
        <fullName evidence="5">Galactosyltransferase C-terminal domain-containing protein</fullName>
    </recommendedName>
</protein>
<keyword evidence="4" id="KW-0808">Transferase</keyword>
<dbReference type="RefSeq" id="WP_309849410.1">
    <property type="nucleotide sequence ID" value="NZ_BAAAIU010000022.1"/>
</dbReference>
<name>A0AAE3YE47_9MICC</name>
<dbReference type="EMBL" id="JAVDUI010000001">
    <property type="protein sequence ID" value="MDR6891525.1"/>
    <property type="molecule type" value="Genomic_DNA"/>
</dbReference>
<keyword evidence="7" id="KW-1185">Reference proteome</keyword>
<evidence type="ECO:0000256" key="3">
    <source>
        <dbReference type="ARBA" id="ARBA00022676"/>
    </source>
</evidence>
<dbReference type="Proteomes" id="UP001247307">
    <property type="component" value="Unassembled WGS sequence"/>
</dbReference>
<dbReference type="SUPFAM" id="SSF53448">
    <property type="entry name" value="Nucleotide-diphospho-sugar transferases"/>
    <property type="match status" value="1"/>
</dbReference>
<proteinExistence type="inferred from homology"/>